<evidence type="ECO:0000313" key="2">
    <source>
        <dbReference type="EMBL" id="EEA85397.1"/>
    </source>
</evidence>
<dbReference type="HOGENOM" id="CLU_2045612_0_0_9"/>
<keyword evidence="3" id="KW-1185">Reference proteome</keyword>
<evidence type="ECO:0000256" key="1">
    <source>
        <dbReference type="SAM" id="SignalP"/>
    </source>
</evidence>
<evidence type="ECO:0000313" key="3">
    <source>
        <dbReference type="Proteomes" id="UP000003178"/>
    </source>
</evidence>
<name>B6FYP1_PEPHT</name>
<reference evidence="2 3" key="1">
    <citation type="submission" date="2008-09" db="EMBL/GenBank/DDBJ databases">
        <authorList>
            <person name="Fulton L."/>
            <person name="Clifton S."/>
            <person name="Fulton B."/>
            <person name="Xu J."/>
            <person name="Minx P."/>
            <person name="Pepin K.H."/>
            <person name="Johnson M."/>
            <person name="Thiruvilangam P."/>
            <person name="Bhonagiri V."/>
            <person name="Nash W.E."/>
            <person name="Mardis E.R."/>
            <person name="Wilson R.K."/>
        </authorList>
    </citation>
    <scope>NUCLEOTIDE SEQUENCE [LARGE SCALE GENOMIC DNA]</scope>
    <source>
        <strain evidence="2 3">DSM 13275</strain>
    </source>
</reference>
<reference evidence="2 3" key="2">
    <citation type="submission" date="2008-10" db="EMBL/GenBank/DDBJ databases">
        <title>Draft genome sequence of Clostridium hiranonis (DSM 13275).</title>
        <authorList>
            <person name="Sudarsanam P."/>
            <person name="Ley R."/>
            <person name="Guruge J."/>
            <person name="Turnbaugh P.J."/>
            <person name="Mahowald M."/>
            <person name="Liep D."/>
            <person name="Gordon J."/>
        </authorList>
    </citation>
    <scope>NUCLEOTIDE SEQUENCE [LARGE SCALE GENOMIC DNA]</scope>
    <source>
        <strain evidence="2 3">DSM 13275</strain>
    </source>
</reference>
<sequence length="120" mass="13032">MEVFTMKKKLSVLVSGVALMALFAAPVSALVSGEEEASKVNLSCLVGAGVEEDVAKAHLVDVLNVAEESVVYDEEGNSVDKKFLKDAYHVFNVGGENVLVHKKTLKLYTYDANYNLIPVR</sequence>
<dbReference type="AlphaFoldDB" id="B6FYP1"/>
<protein>
    <submittedName>
        <fullName evidence="2">Uncharacterized protein</fullName>
    </submittedName>
</protein>
<comment type="caution">
    <text evidence="2">The sequence shown here is derived from an EMBL/GenBank/DDBJ whole genome shotgun (WGS) entry which is preliminary data.</text>
</comment>
<organism evidence="2 3">
    <name type="scientific">Peptacetobacter hiranonis (strain DSM 13275 / JCM 10541 / KCTC 15199 / TO-931)</name>
    <name type="common">Clostridium hiranonis</name>
    <dbReference type="NCBI Taxonomy" id="500633"/>
    <lineage>
        <taxon>Bacteria</taxon>
        <taxon>Bacillati</taxon>
        <taxon>Bacillota</taxon>
        <taxon>Clostridia</taxon>
        <taxon>Peptostreptococcales</taxon>
        <taxon>Peptostreptococcaceae</taxon>
        <taxon>Peptacetobacter</taxon>
    </lineage>
</organism>
<proteinExistence type="predicted"/>
<dbReference type="EMBL" id="ABWP01000044">
    <property type="protein sequence ID" value="EEA85397.1"/>
    <property type="molecule type" value="Genomic_DNA"/>
</dbReference>
<feature type="signal peptide" evidence="1">
    <location>
        <begin position="1"/>
        <end position="29"/>
    </location>
</feature>
<keyword evidence="1" id="KW-0732">Signal</keyword>
<gene>
    <name evidence="2" type="ORF">CLOHIR_00994</name>
</gene>
<dbReference type="Proteomes" id="UP000003178">
    <property type="component" value="Unassembled WGS sequence"/>
</dbReference>
<feature type="chain" id="PRO_5002843125" evidence="1">
    <location>
        <begin position="30"/>
        <end position="120"/>
    </location>
</feature>
<accession>B6FYP1</accession>